<gene>
    <name evidence="1" type="ORF">S06H3_29236</name>
</gene>
<evidence type="ECO:0000313" key="1">
    <source>
        <dbReference type="EMBL" id="GAI19863.1"/>
    </source>
</evidence>
<dbReference type="AlphaFoldDB" id="X1LLA1"/>
<reference evidence="1" key="1">
    <citation type="journal article" date="2014" name="Front. Microbiol.">
        <title>High frequency of phylogenetically diverse reductive dehalogenase-homologous genes in deep subseafloor sedimentary metagenomes.</title>
        <authorList>
            <person name="Kawai M."/>
            <person name="Futagami T."/>
            <person name="Toyoda A."/>
            <person name="Takaki Y."/>
            <person name="Nishi S."/>
            <person name="Hori S."/>
            <person name="Arai W."/>
            <person name="Tsubouchi T."/>
            <person name="Morono Y."/>
            <person name="Uchiyama I."/>
            <person name="Ito T."/>
            <person name="Fujiyama A."/>
            <person name="Inagaki F."/>
            <person name="Takami H."/>
        </authorList>
    </citation>
    <scope>NUCLEOTIDE SEQUENCE</scope>
    <source>
        <strain evidence="1">Expedition CK06-06</strain>
    </source>
</reference>
<protein>
    <recommendedName>
        <fullName evidence="2">Dienelactone hydrolase domain-containing protein</fullName>
    </recommendedName>
</protein>
<sequence length="52" mass="5946">MSKRVPREDPRLIVEDIKYQGETGDVSAHYAKPKGDEKFPGVIVISEIWVFN</sequence>
<evidence type="ECO:0008006" key="2">
    <source>
        <dbReference type="Google" id="ProtNLM"/>
    </source>
</evidence>
<proteinExistence type="predicted"/>
<comment type="caution">
    <text evidence="1">The sequence shown here is derived from an EMBL/GenBank/DDBJ whole genome shotgun (WGS) entry which is preliminary data.</text>
</comment>
<dbReference type="EMBL" id="BARV01017116">
    <property type="protein sequence ID" value="GAI19863.1"/>
    <property type="molecule type" value="Genomic_DNA"/>
</dbReference>
<organism evidence="1">
    <name type="scientific">marine sediment metagenome</name>
    <dbReference type="NCBI Taxonomy" id="412755"/>
    <lineage>
        <taxon>unclassified sequences</taxon>
        <taxon>metagenomes</taxon>
        <taxon>ecological metagenomes</taxon>
    </lineage>
</organism>
<accession>X1LLA1</accession>
<name>X1LLA1_9ZZZZ</name>